<sequence length="477" mass="53216">MLIFGIEGLGMDRNPSPPSSDAEDEATIAGDSIGNTVYSKHWLFSVLTKLIEVVSPEKDDSELNNVDVQVDLDEDLESDICKIWDMSMDKDVALFLQEFNAPDIFMGIFAKSKCPRLIEICVGILGNMACCQTICMAISKDENLGQLILQRLCDSDSPTLLETSRLLLTCLCHPEAANLWVERIRGSPSVYDCLCFIMSSSTNVELLVKVGEVIDKVFDLDEELMLNWIKNGSHQAAGQPTDDSPEDFPDFKIVPCLLEAAKQVCLDNNAEGLDVYMHILQLLTTVDEGIQAIVQTPDGGKETWNLLYGLFCNELCQPDDPPIIVQEQKTVLASILSVLSAIYSSQMEKEYVKIGKNMPLIGCLIRVLQNMEECGKTSRDSSEEPKSEESVEDFHLKILKDICCELLSNIFQELSKENVLEGLKQGHLNEQKCSCAFHNLLPFYFTSVEIFLEVLREADPSLADTVEKSFPSLRLKT</sequence>
<accession>A0ACB8G335</accession>
<dbReference type="EMBL" id="CM037615">
    <property type="protein sequence ID" value="KAH8013925.1"/>
    <property type="molecule type" value="Genomic_DNA"/>
</dbReference>
<dbReference type="Proteomes" id="UP000827872">
    <property type="component" value="Linkage Group LG02"/>
</dbReference>
<gene>
    <name evidence="1" type="primary">SAAL1</name>
    <name evidence="1" type="ORF">K3G42_023465</name>
</gene>
<organism evidence="1 2">
    <name type="scientific">Sphaerodactylus townsendi</name>
    <dbReference type="NCBI Taxonomy" id="933632"/>
    <lineage>
        <taxon>Eukaryota</taxon>
        <taxon>Metazoa</taxon>
        <taxon>Chordata</taxon>
        <taxon>Craniata</taxon>
        <taxon>Vertebrata</taxon>
        <taxon>Euteleostomi</taxon>
        <taxon>Lepidosauria</taxon>
        <taxon>Squamata</taxon>
        <taxon>Bifurcata</taxon>
        <taxon>Gekkota</taxon>
        <taxon>Sphaerodactylidae</taxon>
        <taxon>Sphaerodactylus</taxon>
    </lineage>
</organism>
<reference evidence="1" key="1">
    <citation type="submission" date="2021-08" db="EMBL/GenBank/DDBJ databases">
        <title>The first chromosome-level gecko genome reveals the dynamic sex chromosomes of Neotropical dwarf geckos (Sphaerodactylidae: Sphaerodactylus).</title>
        <authorList>
            <person name="Pinto B.J."/>
            <person name="Keating S.E."/>
            <person name="Gamble T."/>
        </authorList>
    </citation>
    <scope>NUCLEOTIDE SEQUENCE</scope>
    <source>
        <strain evidence="1">TG3544</strain>
    </source>
</reference>
<evidence type="ECO:0000313" key="1">
    <source>
        <dbReference type="EMBL" id="KAH8013925.1"/>
    </source>
</evidence>
<name>A0ACB8G335_9SAUR</name>
<evidence type="ECO:0000313" key="2">
    <source>
        <dbReference type="Proteomes" id="UP000827872"/>
    </source>
</evidence>
<comment type="caution">
    <text evidence="1">The sequence shown here is derived from an EMBL/GenBank/DDBJ whole genome shotgun (WGS) entry which is preliminary data.</text>
</comment>
<protein>
    <submittedName>
        <fullName evidence="1">Protein saal1</fullName>
    </submittedName>
</protein>
<proteinExistence type="predicted"/>
<keyword evidence="2" id="KW-1185">Reference proteome</keyword>